<reference evidence="1 2" key="1">
    <citation type="journal article" date="2016" name="Genome Biol. Evol.">
        <title>Gene Family Evolution Reflects Adaptation to Soil Environmental Stressors in the Genome of the Collembolan Orchesella cincta.</title>
        <authorList>
            <person name="Faddeeva-Vakhrusheva A."/>
            <person name="Derks M.F."/>
            <person name="Anvar S.Y."/>
            <person name="Agamennone V."/>
            <person name="Suring W."/>
            <person name="Smit S."/>
            <person name="van Straalen N.M."/>
            <person name="Roelofs D."/>
        </authorList>
    </citation>
    <scope>NUCLEOTIDE SEQUENCE [LARGE SCALE GENOMIC DNA]</scope>
    <source>
        <tissue evidence="1">Mixed pool</tissue>
    </source>
</reference>
<dbReference type="PANTHER" id="PTHR21422">
    <property type="entry name" value="RAB3 GTPASE-ACTIVATING PROTEIN CATALYTIC SUBUNIT"/>
    <property type="match status" value="1"/>
</dbReference>
<dbReference type="PANTHER" id="PTHR21422:SF9">
    <property type="entry name" value="RAB3 GTPASE-ACTIVATING PROTEIN CATALYTIC SUBUNIT"/>
    <property type="match status" value="1"/>
</dbReference>
<gene>
    <name evidence="1" type="ORF">Ocin01_02818</name>
</gene>
<evidence type="ECO:0000313" key="2">
    <source>
        <dbReference type="Proteomes" id="UP000094527"/>
    </source>
</evidence>
<dbReference type="STRING" id="48709.A0A1D2NF76"/>
<accession>A0A1D2NF76</accession>
<organism evidence="1 2">
    <name type="scientific">Orchesella cincta</name>
    <name type="common">Springtail</name>
    <name type="synonym">Podura cincta</name>
    <dbReference type="NCBI Taxonomy" id="48709"/>
    <lineage>
        <taxon>Eukaryota</taxon>
        <taxon>Metazoa</taxon>
        <taxon>Ecdysozoa</taxon>
        <taxon>Arthropoda</taxon>
        <taxon>Hexapoda</taxon>
        <taxon>Collembola</taxon>
        <taxon>Entomobryomorpha</taxon>
        <taxon>Entomobryoidea</taxon>
        <taxon>Orchesellidae</taxon>
        <taxon>Orchesellinae</taxon>
        <taxon>Orchesella</taxon>
    </lineage>
</organism>
<comment type="caution">
    <text evidence="1">The sequence shown here is derived from an EMBL/GenBank/DDBJ whole genome shotgun (WGS) entry which is preliminary data.</text>
</comment>
<proteinExistence type="predicted"/>
<protein>
    <submittedName>
        <fullName evidence="1">Rab3 GTPase-activating protein catalytic subunit</fullName>
    </submittedName>
</protein>
<keyword evidence="2" id="KW-1185">Reference proteome</keyword>
<name>A0A1D2NF76_ORCCI</name>
<dbReference type="AlphaFoldDB" id="A0A1D2NF76"/>
<dbReference type="GO" id="GO:0005096">
    <property type="term" value="F:GTPase activator activity"/>
    <property type="evidence" value="ECO:0007669"/>
    <property type="project" value="InterPro"/>
</dbReference>
<dbReference type="EMBL" id="LJIJ01000061">
    <property type="protein sequence ID" value="ODN03877.1"/>
    <property type="molecule type" value="Genomic_DNA"/>
</dbReference>
<sequence length="549" mass="61925">MDVDDQFEDFTTASDWEQFTARLEQLLTEWLSKPVEPENVTNNWVDIQEKVTFSDFPFNFSYYRRVTDAELNDGNGVIMESTVEPINTSPSYPPYILRMLSSEPDFPPRSTPCPVSEFFSLEEFAVLSSTAAEPVHKESRLKLLLSSACIALNNTSCNFPIFGWNQNYFYGVAENGGVRTAFQMIRLKSVMISTYLSGLLDVFKSKIGQSLSAPIIITAHFFYNMNTWHEDFTYDSFPPELFDVLNVTATGGEADKDKDSTRVSIDQWSQLYSNTSIITFGSLDDIFINLQLICGWPALTDDIVVDSNTYTDFDAENAPEWFMSLNLDANAEFRLRDMIDGIWNLNTEFASLKDILGKCIDENEDTTHYTSALDRLTSDPVSQLPVAGINTVLGSAHRRLLYSPSQYSDLPPISSENMDVALRFLFPDAEPNPSLPYPSSFDRIPDLKKDATTSFWENLQGVKSAPIGSLVWRLATLIGNLHAYNGGNMAVAHMWTEFVLELRYRLEKSVLICGLQLDQVMMPCMISSHVNIHIMICPVIWCIVATKSV</sequence>
<dbReference type="OMA" id="ANCYIPA"/>
<dbReference type="Proteomes" id="UP000094527">
    <property type="component" value="Unassembled WGS sequence"/>
</dbReference>
<dbReference type="InterPro" id="IPR045700">
    <property type="entry name" value="Rab3GAP1"/>
</dbReference>
<evidence type="ECO:0000313" key="1">
    <source>
        <dbReference type="EMBL" id="ODN03877.1"/>
    </source>
</evidence>
<dbReference type="OrthoDB" id="17346at2759"/>